<comment type="caution">
    <text evidence="1">The sequence shown here is derived from an EMBL/GenBank/DDBJ whole genome shotgun (WGS) entry which is preliminary data.</text>
</comment>
<accession>A0A3R7EXL4</accession>
<keyword evidence="2" id="KW-1185">Reference proteome</keyword>
<dbReference type="InParanoid" id="A0A3R7EXL4"/>
<reference evidence="1 2" key="1">
    <citation type="journal article" date="2018" name="Biotechnol. Adv.">
        <title>Improved genomic resources and new bioinformatic workflow for the carcinogenic parasite Clonorchis sinensis: Biotechnological implications.</title>
        <authorList>
            <person name="Wang D."/>
            <person name="Korhonen P.K."/>
            <person name="Gasser R.B."/>
            <person name="Young N.D."/>
        </authorList>
    </citation>
    <scope>NUCLEOTIDE SEQUENCE [LARGE SCALE GENOMIC DNA]</scope>
    <source>
        <strain evidence="1">Cs-k2</strain>
    </source>
</reference>
<evidence type="ECO:0000313" key="2">
    <source>
        <dbReference type="Proteomes" id="UP000286415"/>
    </source>
</evidence>
<gene>
    <name evidence="1" type="ORF">CSKR_100533</name>
</gene>
<dbReference type="AlphaFoldDB" id="A0A3R7EXL4"/>
<sequence>MPVKLETLYQKTTMLSYRGETAQWLEREFTDRNVRGSNLCISTPVQAQATWQYPSPRASFGDFLGASLFQLLFYRSAVAPFRCLAAMPPEGSTRAGILPGCPSLDRGSREAELGFEPWTFRLGQAGTIPALVLPSSGSVFMTKF</sequence>
<dbReference type="EMBL" id="NIRI02000013">
    <property type="protein sequence ID" value="KAG5453453.1"/>
    <property type="molecule type" value="Genomic_DNA"/>
</dbReference>
<reference evidence="1 2" key="2">
    <citation type="journal article" date="2021" name="Genomics">
        <title>High-quality reference genome for Clonorchis sinensis.</title>
        <authorList>
            <person name="Young N.D."/>
            <person name="Stroehlein A.J."/>
            <person name="Kinkar L."/>
            <person name="Wang T."/>
            <person name="Sohn W.M."/>
            <person name="Chang B.C.H."/>
            <person name="Kaur P."/>
            <person name="Weisz D."/>
            <person name="Dudchenko O."/>
            <person name="Aiden E.L."/>
            <person name="Korhonen P.K."/>
            <person name="Gasser R.B."/>
        </authorList>
    </citation>
    <scope>NUCLEOTIDE SEQUENCE [LARGE SCALE GENOMIC DNA]</scope>
    <source>
        <strain evidence="1">Cs-k2</strain>
    </source>
</reference>
<dbReference type="Proteomes" id="UP000286415">
    <property type="component" value="Unassembled WGS sequence"/>
</dbReference>
<organism evidence="1 2">
    <name type="scientific">Clonorchis sinensis</name>
    <name type="common">Chinese liver fluke</name>
    <dbReference type="NCBI Taxonomy" id="79923"/>
    <lineage>
        <taxon>Eukaryota</taxon>
        <taxon>Metazoa</taxon>
        <taxon>Spiralia</taxon>
        <taxon>Lophotrochozoa</taxon>
        <taxon>Platyhelminthes</taxon>
        <taxon>Trematoda</taxon>
        <taxon>Digenea</taxon>
        <taxon>Opisthorchiida</taxon>
        <taxon>Opisthorchiata</taxon>
        <taxon>Opisthorchiidae</taxon>
        <taxon>Clonorchis</taxon>
    </lineage>
</organism>
<protein>
    <submittedName>
        <fullName evidence="1">Uncharacterized protein</fullName>
    </submittedName>
</protein>
<proteinExistence type="predicted"/>
<dbReference type="OrthoDB" id="10467470at2759"/>
<evidence type="ECO:0000313" key="1">
    <source>
        <dbReference type="EMBL" id="KAG5453453.1"/>
    </source>
</evidence>
<name>A0A3R7EXL4_CLOSI</name>